<dbReference type="InterPro" id="IPR009739">
    <property type="entry name" value="LprI-like_N"/>
</dbReference>
<evidence type="ECO:0000313" key="4">
    <source>
        <dbReference type="Proteomes" id="UP001321492"/>
    </source>
</evidence>
<organism evidence="3 4">
    <name type="scientific">Chelatococcus albus</name>
    <dbReference type="NCBI Taxonomy" id="3047466"/>
    <lineage>
        <taxon>Bacteria</taxon>
        <taxon>Pseudomonadati</taxon>
        <taxon>Pseudomonadota</taxon>
        <taxon>Alphaproteobacteria</taxon>
        <taxon>Hyphomicrobiales</taxon>
        <taxon>Chelatococcaceae</taxon>
        <taxon>Chelatococcus</taxon>
    </lineage>
</organism>
<feature type="domain" description="Lysozyme inhibitor LprI-like N-terminal" evidence="2">
    <location>
        <begin position="64"/>
        <end position="148"/>
    </location>
</feature>
<dbReference type="Gene3D" id="1.20.1270.180">
    <property type="match status" value="1"/>
</dbReference>
<proteinExistence type="predicted"/>
<dbReference type="Proteomes" id="UP001321492">
    <property type="component" value="Unassembled WGS sequence"/>
</dbReference>
<protein>
    <submittedName>
        <fullName evidence="3">Lysozyme inhibitor LprI family protein</fullName>
    </submittedName>
</protein>
<keyword evidence="1" id="KW-0732">Signal</keyword>
<evidence type="ECO:0000313" key="3">
    <source>
        <dbReference type="EMBL" id="MDJ1157245.1"/>
    </source>
</evidence>
<keyword evidence="4" id="KW-1185">Reference proteome</keyword>
<feature type="chain" id="PRO_5045093942" evidence="1">
    <location>
        <begin position="23"/>
        <end position="160"/>
    </location>
</feature>
<sequence>MHGLCFLLVLLPALPFPGLAAAQGRAVDPADRAAISTCLDEGKDSPQACIGSIAVVCSRRDASNTLEAEVTCARREAAVWRERLDSMTVTLARTLEPGARNRFAAVQRAWEDYAGLKCSFIGEQAPAARAAVFQSGCELREVANRAIEVERFMRHNARRR</sequence>
<accession>A0ABT7ACZ0</accession>
<gene>
    <name evidence="3" type="ORF">QNA08_03200</name>
</gene>
<name>A0ABT7ACZ0_9HYPH</name>
<dbReference type="EMBL" id="JASJEV010000001">
    <property type="protein sequence ID" value="MDJ1157245.1"/>
    <property type="molecule type" value="Genomic_DNA"/>
</dbReference>
<dbReference type="RefSeq" id="WP_283739210.1">
    <property type="nucleotide sequence ID" value="NZ_JASJEV010000001.1"/>
</dbReference>
<reference evidence="3 4" key="1">
    <citation type="submission" date="2023-05" db="EMBL/GenBank/DDBJ databases">
        <title>Chelatococcus sp. nov., a moderately thermophilic bacterium isolated from hot spring microbial mat.</title>
        <authorList>
            <person name="Hu C.-J."/>
            <person name="Li W.-J."/>
        </authorList>
    </citation>
    <scope>NUCLEOTIDE SEQUENCE [LARGE SCALE GENOMIC DNA]</scope>
    <source>
        <strain evidence="3 4">SYSU G07232</strain>
    </source>
</reference>
<comment type="caution">
    <text evidence="3">The sequence shown here is derived from an EMBL/GenBank/DDBJ whole genome shotgun (WGS) entry which is preliminary data.</text>
</comment>
<dbReference type="Pfam" id="PF07007">
    <property type="entry name" value="LprI"/>
    <property type="match status" value="1"/>
</dbReference>
<evidence type="ECO:0000259" key="2">
    <source>
        <dbReference type="Pfam" id="PF07007"/>
    </source>
</evidence>
<feature type="signal peptide" evidence="1">
    <location>
        <begin position="1"/>
        <end position="22"/>
    </location>
</feature>
<evidence type="ECO:0000256" key="1">
    <source>
        <dbReference type="SAM" id="SignalP"/>
    </source>
</evidence>